<dbReference type="EC" id="3.2.1.40" evidence="2"/>
<dbReference type="InterPro" id="IPR035398">
    <property type="entry name" value="Bac_rhamnosid_C"/>
</dbReference>
<dbReference type="InterPro" id="IPR012341">
    <property type="entry name" value="6hp_glycosidase-like_sf"/>
</dbReference>
<sequence>MGLLDKSDWQAEWIELGKEGDDLPAPVNYSIDLDFRVISKAAGIVFGAKDANNFLMWQFHVQPDDGSGIAKFRPHQWVNGMPACIDEIDISQTIPESDKYTPHHLTIEVQGNQIITSVDGTEVNRREHDMAEYGKIGIRQGGDEKAAFDNIVVKNTDTGEMLFSEDFSAPKSTFSIGTVTNGELEVINAVGLADDSVDSAPMYRKDFTVSGEVKSARLYATALGIYEFSINGSKVGDNYFAPTWTAYDYNPNYQNYVMYQTYDVTEMLQSGENAIGAITGHGWYSGNQFLSGPNIYGTGSVLYGQLEIEYANGDKQIIPTDTSWQVTGNGPILSDDYHDGEIYDATREIAGWDEPGFTPDKNWTSAAKYVYHSVANPDNYTSIYEGQEGYPYGVIAQVGPTVKQIEERVPVSITQPSPGTYIFDMGENVVGFARLNIRGEAGTTVKLRFAEMLNDASGTGDGPEGTLYTANLRSAKATDYYTMKGDPEGEIYQPRFTYHGFRYVELTGYEGEVTEDTVTGIVLSGVQEQIGSYETSNELINQYQNAIVRSEKGNFLDGPQGCPQRDERMPYTGDGQIFAMTSAMNMDVNQFLRKFMLDITTNQRENGDVAMWAPNFVPIGGIGLGGDFGKSGWGDAVIIFPWTLYQAYGDTQIIRENYDAMKKFIGWYQSLTSGDSLIVSAGLGDWLYLEKDTPQDVISTAYFAYCCDLLSKMAAAIGETEDANTYHQMFLEISEQYQEQFISDNGMVKGDTQTAYLLTLQYGLVSNTEQQAKVAQQLVENIKAHNWHLTTGFLGVEWLLPVLSDNGYSDVAYKLLLQEGYPSWLYTVKNGATSIWERWNSYTLEHGFGEVAMNSYNHVVFGSVGEWFYHYSAGIRNQDGAAGYKEIVIDPQVDDRLEFVNASYDSRYGTIVSNWNLKDNKLSMTVEIPANTTAEIYVPAKDVDSVTESGIAATEAEGLTFVKMEDGKAVFQAGSGRYEFRSTLEVTHTLTLSNESAAAGNMVSINGGEWITLPYQAKCKDGEALSLRFQPVNYVDYKIASISGNYTSETDSISIPMTSDTSLTVKNEEINRENLALGMSVNANSSIDQGSGWNKAFLTDGQKVSNPSSYGYTSLNFASPDVDVWVEIDLGKDVEFNRIQMYPRTDVATADGKAASFPSDFSIQIRKNGSPSYETVGSYSDYSTPVSRNIAEVFQFDSTLTARYVRINVSKMGEPPAGEPYYFQLAELGIYKEQLPVVVDKTALQAAIDEAAEYEGQQDAYTEESWMRFSDALQAANEINEDASAGQDMVDAAAKELCDAIAGLTRKPVEPTDIDRTILEKVLDYAKQAKAGSEYAGVIASVKESFDAAYAQAENIYQDGTATQEQINRAWMILMKEIHKLGFQAGDKAQLELLISEAEALDLSLYVPAGQAEFSNAVANAKGCYYDGDALEGDVEQAVDALLEAMLNLRYKADKGVLKSALAKAAEIDTASYSAQSVAAFEAANTAAKAINDNANATQAEVDGAVDRLNAAIDGLVKVDAVPEKGNTAIAGDATRATGNAKTGDAASTAAVAVMALACAASILSRKKK</sequence>
<dbReference type="InterPro" id="IPR008902">
    <property type="entry name" value="Rhamnosid_concanavalin"/>
</dbReference>
<dbReference type="Pfam" id="PF08531">
    <property type="entry name" value="Bac_rhamnosid_N"/>
    <property type="match status" value="1"/>
</dbReference>
<reference evidence="6 7" key="1">
    <citation type="submission" date="2009-01" db="EMBL/GenBank/DDBJ databases">
        <authorList>
            <person name="Fulton L."/>
            <person name="Clifton S."/>
            <person name="Fulton B."/>
            <person name="Xu J."/>
            <person name="Minx P."/>
            <person name="Pepin K.H."/>
            <person name="Johnson M."/>
            <person name="Bhonagiri V."/>
            <person name="Nash W.E."/>
            <person name="Mardis E.R."/>
            <person name="Wilson R.K."/>
        </authorList>
    </citation>
    <scope>NUCLEOTIDE SEQUENCE [LARGE SCALE GENOMIC DNA]</scope>
    <source>
        <strain evidence="6 7">DSM 5476</strain>
    </source>
</reference>
<dbReference type="EMBL" id="ACEC01000061">
    <property type="protein sequence ID" value="EEG30547.1"/>
    <property type="molecule type" value="Genomic_DNA"/>
</dbReference>
<dbReference type="InterPro" id="IPR008928">
    <property type="entry name" value="6-hairpin_glycosidase_sf"/>
</dbReference>
<name>C0EDG1_9FIRM</name>
<dbReference type="eggNOG" id="COG1196">
    <property type="taxonomic scope" value="Bacteria"/>
</dbReference>
<feature type="domain" description="F5/8 type C" evidence="5">
    <location>
        <begin position="1058"/>
        <end position="1207"/>
    </location>
</feature>
<dbReference type="GO" id="GO:0030596">
    <property type="term" value="F:alpha-L-rhamnosidase activity"/>
    <property type="evidence" value="ECO:0007669"/>
    <property type="project" value="UniProtKB-EC"/>
</dbReference>
<dbReference type="Proteomes" id="UP000003340">
    <property type="component" value="Unassembled WGS sequence"/>
</dbReference>
<evidence type="ECO:0000256" key="4">
    <source>
        <dbReference type="ARBA" id="ARBA00023295"/>
    </source>
</evidence>
<dbReference type="Gene3D" id="1.20.1270.90">
    <property type="entry name" value="AF1782-like"/>
    <property type="match status" value="4"/>
</dbReference>
<dbReference type="Pfam" id="PF00754">
    <property type="entry name" value="F5_F8_type_C"/>
    <property type="match status" value="1"/>
</dbReference>
<reference evidence="6 7" key="2">
    <citation type="submission" date="2009-02" db="EMBL/GenBank/DDBJ databases">
        <title>Draft genome sequence of Clostridium methylpentosum (DSM 5476).</title>
        <authorList>
            <person name="Sudarsanam P."/>
            <person name="Ley R."/>
            <person name="Guruge J."/>
            <person name="Turnbaugh P.J."/>
            <person name="Mahowald M."/>
            <person name="Liep D."/>
            <person name="Gordon J."/>
        </authorList>
    </citation>
    <scope>NUCLEOTIDE SEQUENCE [LARGE SCALE GENOMIC DNA]</scope>
    <source>
        <strain evidence="6 7">DSM 5476</strain>
    </source>
</reference>
<dbReference type="Pfam" id="PF17389">
    <property type="entry name" value="Bac_rhamnosid6H"/>
    <property type="match status" value="1"/>
</dbReference>
<dbReference type="SUPFAM" id="SSF49785">
    <property type="entry name" value="Galactose-binding domain-like"/>
    <property type="match status" value="1"/>
</dbReference>
<comment type="catalytic activity">
    <reaction evidence="1">
        <text>Hydrolysis of terminal non-reducing alpha-L-rhamnose residues in alpha-L-rhamnosides.</text>
        <dbReference type="EC" id="3.2.1.40"/>
    </reaction>
</comment>
<dbReference type="STRING" id="537013.CLOSTMETH_01888"/>
<evidence type="ECO:0000256" key="2">
    <source>
        <dbReference type="ARBA" id="ARBA00012652"/>
    </source>
</evidence>
<evidence type="ECO:0000256" key="3">
    <source>
        <dbReference type="ARBA" id="ARBA00022801"/>
    </source>
</evidence>
<dbReference type="Gene3D" id="2.60.420.10">
    <property type="entry name" value="Maltose phosphorylase, domain 3"/>
    <property type="match status" value="1"/>
</dbReference>
<keyword evidence="7" id="KW-1185">Reference proteome</keyword>
<keyword evidence="4" id="KW-0326">Glycosidase</keyword>
<evidence type="ECO:0000313" key="7">
    <source>
        <dbReference type="Proteomes" id="UP000003340"/>
    </source>
</evidence>
<dbReference type="InterPro" id="IPR013737">
    <property type="entry name" value="Bac_rhamnosid_N"/>
</dbReference>
<gene>
    <name evidence="6" type="ORF">CLOSTMETH_01888</name>
</gene>
<dbReference type="Gene3D" id="1.50.10.10">
    <property type="match status" value="1"/>
</dbReference>
<evidence type="ECO:0000259" key="5">
    <source>
        <dbReference type="PROSITE" id="PS50022"/>
    </source>
</evidence>
<dbReference type="Pfam" id="PF17390">
    <property type="entry name" value="Bac_rhamnosid_C"/>
    <property type="match status" value="1"/>
</dbReference>
<organism evidence="6 7">
    <name type="scientific">[Clostridium] methylpentosum DSM 5476</name>
    <dbReference type="NCBI Taxonomy" id="537013"/>
    <lineage>
        <taxon>Bacteria</taxon>
        <taxon>Bacillati</taxon>
        <taxon>Bacillota</taxon>
        <taxon>Clostridia</taxon>
        <taxon>Eubacteriales</taxon>
        <taxon>Oscillospiraceae</taxon>
        <taxon>Oscillospiraceae incertae sedis</taxon>
    </lineage>
</organism>
<dbReference type="PROSITE" id="PS50022">
    <property type="entry name" value="FA58C_3"/>
    <property type="match status" value="1"/>
</dbReference>
<protein>
    <recommendedName>
        <fullName evidence="2">alpha-L-rhamnosidase</fullName>
        <ecNumber evidence="2">3.2.1.40</ecNumber>
    </recommendedName>
</protein>
<evidence type="ECO:0000313" key="6">
    <source>
        <dbReference type="EMBL" id="EEG30547.1"/>
    </source>
</evidence>
<dbReference type="InterPro" id="IPR000421">
    <property type="entry name" value="FA58C"/>
</dbReference>
<dbReference type="PANTHER" id="PTHR33307">
    <property type="entry name" value="ALPHA-RHAMNOSIDASE (EUROFUNG)"/>
    <property type="match status" value="1"/>
</dbReference>
<dbReference type="Gene3D" id="2.60.120.560">
    <property type="entry name" value="Exo-inulinase, domain 1"/>
    <property type="match status" value="1"/>
</dbReference>
<dbReference type="eggNOG" id="COG3250">
    <property type="taxonomic scope" value="Bacteria"/>
</dbReference>
<dbReference type="SUPFAM" id="SSF48208">
    <property type="entry name" value="Six-hairpin glycosidases"/>
    <property type="match status" value="1"/>
</dbReference>
<dbReference type="Pfam" id="PF05592">
    <property type="entry name" value="Bac_rhamnosid"/>
    <property type="match status" value="1"/>
</dbReference>
<dbReference type="InterPro" id="IPR016007">
    <property type="entry name" value="Alpha_rhamnosid"/>
</dbReference>
<dbReference type="Gene3D" id="2.60.120.260">
    <property type="entry name" value="Galactose-binding domain-like"/>
    <property type="match status" value="3"/>
</dbReference>
<dbReference type="PANTHER" id="PTHR33307:SF6">
    <property type="entry name" value="ALPHA-RHAMNOSIDASE (EUROFUNG)-RELATED"/>
    <property type="match status" value="1"/>
</dbReference>
<dbReference type="InterPro" id="IPR008979">
    <property type="entry name" value="Galactose-bd-like_sf"/>
</dbReference>
<evidence type="ECO:0000256" key="1">
    <source>
        <dbReference type="ARBA" id="ARBA00001445"/>
    </source>
</evidence>
<proteinExistence type="predicted"/>
<dbReference type="HOGENOM" id="CLU_002926_3_1_9"/>
<dbReference type="InterPro" id="IPR035396">
    <property type="entry name" value="Bac_rhamnosid6H"/>
</dbReference>
<accession>C0EDG1</accession>
<dbReference type="GO" id="GO:0005975">
    <property type="term" value="P:carbohydrate metabolic process"/>
    <property type="evidence" value="ECO:0007669"/>
    <property type="project" value="InterPro"/>
</dbReference>
<comment type="caution">
    <text evidence="6">The sequence shown here is derived from an EMBL/GenBank/DDBJ whole genome shotgun (WGS) entry which is preliminary data.</text>
</comment>
<dbReference type="Pfam" id="PF07554">
    <property type="entry name" value="FIVAR"/>
    <property type="match status" value="3"/>
</dbReference>
<keyword evidence="3" id="KW-0378">Hydrolase</keyword>